<dbReference type="eggNOG" id="COG3022">
    <property type="taxonomic scope" value="Bacteria"/>
</dbReference>
<reference evidence="1 2" key="1">
    <citation type="journal article" date="2009" name="PLoS Genet.">
        <title>Adaptations to submarine hydrothermal environments exemplified by the genome of Nautilia profundicola.</title>
        <authorList>
            <person name="Campbell B.J."/>
            <person name="Smith J.L."/>
            <person name="Hanson T.E."/>
            <person name="Klotz M.G."/>
            <person name="Stein L.Y."/>
            <person name="Lee C.K."/>
            <person name="Wu D."/>
            <person name="Robinson J.M."/>
            <person name="Khouri H.M."/>
            <person name="Eisen J.A."/>
            <person name="Cary S.C."/>
        </authorList>
    </citation>
    <scope>NUCLEOTIDE SEQUENCE [LARGE SCALE GENOMIC DNA]</scope>
    <source>
        <strain evidence="2">ATCC BAA-1463 / DSM 18972 / AmH</strain>
    </source>
</reference>
<dbReference type="EMBL" id="CP001279">
    <property type="protein sequence ID" value="ACM93493.1"/>
    <property type="molecule type" value="Genomic_DNA"/>
</dbReference>
<evidence type="ECO:0000313" key="2">
    <source>
        <dbReference type="Proteomes" id="UP000000448"/>
    </source>
</evidence>
<sequence length="232" mass="26816">MKILLAPSERKTLGGDNPPISKKSFIFPEIYEKRIEAVRKYDEFLKTTNDIKNFGDDKTSVFTRPTKKAVLRYSGVAFDHLKYNVLDEDSQKWIDENVYIFSNLFGVISAGDLIPHYTLKQGAKPGFDIYSYHHNVFAPILEKINETEPFIDLRAKFYEKIYKPKNAITFKFIKNGKVVSHFAKAYRGKLTAIIAKHKPSTLEEVLKIPFEDIKVLEIQEKKGVKEIICEVY</sequence>
<gene>
    <name evidence="1" type="ordered locus">NAMH_0042</name>
</gene>
<dbReference type="GO" id="GO:0005829">
    <property type="term" value="C:cytosol"/>
    <property type="evidence" value="ECO:0007669"/>
    <property type="project" value="TreeGrafter"/>
</dbReference>
<dbReference type="OrthoDB" id="3210767at2"/>
<organism evidence="1 2">
    <name type="scientific">Nautilia profundicola (strain ATCC BAA-1463 / DSM 18972 / AmH)</name>
    <dbReference type="NCBI Taxonomy" id="598659"/>
    <lineage>
        <taxon>Bacteria</taxon>
        <taxon>Pseudomonadati</taxon>
        <taxon>Campylobacterota</taxon>
        <taxon>Epsilonproteobacteria</taxon>
        <taxon>Nautiliales</taxon>
        <taxon>Nautiliaceae</taxon>
        <taxon>Nautilia</taxon>
    </lineage>
</organism>
<protein>
    <recommendedName>
        <fullName evidence="3">Peroxide stress protein YaaA</fullName>
    </recommendedName>
</protein>
<dbReference type="PANTHER" id="PTHR30283">
    <property type="entry name" value="PEROXIDE STRESS RESPONSE PROTEIN YAAA"/>
    <property type="match status" value="1"/>
</dbReference>
<keyword evidence="2" id="KW-1185">Reference proteome</keyword>
<dbReference type="KEGG" id="nam:NAMH_0042"/>
<accession>B9L777</accession>
<dbReference type="GO" id="GO:0033194">
    <property type="term" value="P:response to hydroperoxide"/>
    <property type="evidence" value="ECO:0007669"/>
    <property type="project" value="TreeGrafter"/>
</dbReference>
<dbReference type="InterPro" id="IPR005583">
    <property type="entry name" value="YaaA"/>
</dbReference>
<dbReference type="RefSeq" id="WP_015902545.1">
    <property type="nucleotide sequence ID" value="NC_012115.1"/>
</dbReference>
<dbReference type="Proteomes" id="UP000000448">
    <property type="component" value="Chromosome"/>
</dbReference>
<name>B9L777_NAUPA</name>
<evidence type="ECO:0008006" key="3">
    <source>
        <dbReference type="Google" id="ProtNLM"/>
    </source>
</evidence>
<dbReference type="STRING" id="598659.NAMH_0042"/>
<proteinExistence type="predicted"/>
<dbReference type="PANTHER" id="PTHR30283:SF4">
    <property type="entry name" value="PEROXIDE STRESS RESISTANCE PROTEIN YAAA"/>
    <property type="match status" value="1"/>
</dbReference>
<evidence type="ECO:0000313" key="1">
    <source>
        <dbReference type="EMBL" id="ACM93493.1"/>
    </source>
</evidence>
<dbReference type="AlphaFoldDB" id="B9L777"/>
<dbReference type="Pfam" id="PF03883">
    <property type="entry name" value="H2O2_YaaD"/>
    <property type="match status" value="1"/>
</dbReference>
<dbReference type="HOGENOM" id="CLU_071581_1_0_7"/>